<gene>
    <name evidence="5" type="ORF">PACLA_8A085007</name>
</gene>
<dbReference type="Proteomes" id="UP001152795">
    <property type="component" value="Unassembled WGS sequence"/>
</dbReference>
<dbReference type="EMBL" id="CACRXK020015541">
    <property type="protein sequence ID" value="CAB4028534.1"/>
    <property type="molecule type" value="Genomic_DNA"/>
</dbReference>
<dbReference type="InterPro" id="IPR051588">
    <property type="entry name" value="Cobalamin_Transport"/>
</dbReference>
<keyword evidence="3" id="KW-0732">Signal</keyword>
<dbReference type="PANTHER" id="PTHR10559">
    <property type="entry name" value="TRANSCOBALAMIN-1/GASTRIC INTRINSIC FACTOR"/>
    <property type="match status" value="1"/>
</dbReference>
<accession>A0A7D9L9Q7</accession>
<proteinExistence type="predicted"/>
<dbReference type="InterPro" id="IPR002157">
    <property type="entry name" value="Cbl-bd_prot"/>
</dbReference>
<name>A0A7D9L9Q7_PARCT</name>
<dbReference type="Gene3D" id="1.50.10.20">
    <property type="match status" value="1"/>
</dbReference>
<dbReference type="InterPro" id="IPR008930">
    <property type="entry name" value="Terpenoid_cyclase/PrenylTrfase"/>
</dbReference>
<dbReference type="GO" id="GO:0005576">
    <property type="term" value="C:extracellular region"/>
    <property type="evidence" value="ECO:0007669"/>
    <property type="project" value="UniProtKB-SubCell"/>
</dbReference>
<protein>
    <submittedName>
        <fullName evidence="5">Gastric intrinsic factor-like</fullName>
    </submittedName>
</protein>
<evidence type="ECO:0000313" key="5">
    <source>
        <dbReference type="EMBL" id="CAB4028534.1"/>
    </source>
</evidence>
<evidence type="ECO:0000256" key="3">
    <source>
        <dbReference type="ARBA" id="ARBA00022729"/>
    </source>
</evidence>
<dbReference type="OrthoDB" id="5950489at2759"/>
<keyword evidence="6" id="KW-1185">Reference proteome</keyword>
<evidence type="ECO:0000313" key="6">
    <source>
        <dbReference type="Proteomes" id="UP001152795"/>
    </source>
</evidence>
<dbReference type="SUPFAM" id="SSF48239">
    <property type="entry name" value="Terpenoid cyclases/Protein prenyltransferases"/>
    <property type="match status" value="1"/>
</dbReference>
<dbReference type="GO" id="GO:0031419">
    <property type="term" value="F:cobalamin binding"/>
    <property type="evidence" value="ECO:0007669"/>
    <property type="project" value="InterPro"/>
</dbReference>
<dbReference type="Gene3D" id="2.170.130.30">
    <property type="match status" value="1"/>
</dbReference>
<dbReference type="InterPro" id="IPR027954">
    <property type="entry name" value="Transcobalamin-like_C"/>
</dbReference>
<dbReference type="PANTHER" id="PTHR10559:SF18">
    <property type="entry name" value="TRANSCOBALAMIN II"/>
    <property type="match status" value="1"/>
</dbReference>
<sequence>MNARVFFIVFFISLSGKAHPFCEKSTEGLHADLTRAVVRSSDWMKQFYAEKTTKLRPYRAASMFATLRIAGHYPSTLLTDFKDGQGNSIDETLKNKLNTVQNLSSIATPELGLIIQGVISICKDPKDFHGYNLIKPLLAGFPKYKTYSSFNNYFGYSLAVIALCNAGNKVPNFVIKELIKGANRKVSYHSVDIDALISTALSCVSTSNRSLQRKVDRAIGKLIESMISKQNTTTGAFGNQYTTALAVEALQAARIHTDGYSCDKAMRNILTYQDDEGSFGSILANIQITPALLGESLISLKRYACPVVPSPTPPPQIITVHAQLVFNVTNMRRTEPMVSVEMPLGKTVYNVLELAKLKNPCYTAVFVKLSWGRLFTSICGVKKRTMLGYYWMIRVNGRRPRYGIDELTPKDGYIITFIYAK</sequence>
<organism evidence="5 6">
    <name type="scientific">Paramuricea clavata</name>
    <name type="common">Red gorgonian</name>
    <name type="synonym">Violescent sea-whip</name>
    <dbReference type="NCBI Taxonomy" id="317549"/>
    <lineage>
        <taxon>Eukaryota</taxon>
        <taxon>Metazoa</taxon>
        <taxon>Cnidaria</taxon>
        <taxon>Anthozoa</taxon>
        <taxon>Octocorallia</taxon>
        <taxon>Malacalcyonacea</taxon>
        <taxon>Plexauridae</taxon>
        <taxon>Paramuricea</taxon>
    </lineage>
</organism>
<comment type="caution">
    <text evidence="5">The sequence shown here is derived from an EMBL/GenBank/DDBJ whole genome shotgun (WGS) entry which is preliminary data.</text>
</comment>
<feature type="non-terminal residue" evidence="5">
    <location>
        <position position="421"/>
    </location>
</feature>
<dbReference type="Pfam" id="PF14478">
    <property type="entry name" value="DUF4430"/>
    <property type="match status" value="1"/>
</dbReference>
<keyword evidence="2" id="KW-0964">Secreted</keyword>
<reference evidence="5" key="1">
    <citation type="submission" date="2020-04" db="EMBL/GenBank/DDBJ databases">
        <authorList>
            <person name="Alioto T."/>
            <person name="Alioto T."/>
            <person name="Gomez Garrido J."/>
        </authorList>
    </citation>
    <scope>NUCLEOTIDE SEQUENCE</scope>
    <source>
        <strain evidence="5">A484AB</strain>
    </source>
</reference>
<evidence type="ECO:0000256" key="1">
    <source>
        <dbReference type="ARBA" id="ARBA00004613"/>
    </source>
</evidence>
<dbReference type="Pfam" id="PF01122">
    <property type="entry name" value="Cobalamin_bind"/>
    <property type="match status" value="1"/>
</dbReference>
<comment type="subcellular location">
    <subcellularLocation>
        <location evidence="1">Secreted</location>
    </subcellularLocation>
</comment>
<dbReference type="GO" id="GO:0015889">
    <property type="term" value="P:cobalamin transport"/>
    <property type="evidence" value="ECO:0007669"/>
    <property type="project" value="InterPro"/>
</dbReference>
<dbReference type="AlphaFoldDB" id="A0A7D9L9Q7"/>
<feature type="domain" description="Transcobalamin-like C-terminal" evidence="4">
    <location>
        <begin position="345"/>
        <end position="419"/>
    </location>
</feature>
<evidence type="ECO:0000256" key="2">
    <source>
        <dbReference type="ARBA" id="ARBA00022525"/>
    </source>
</evidence>
<evidence type="ECO:0000259" key="4">
    <source>
        <dbReference type="Pfam" id="PF14478"/>
    </source>
</evidence>